<organism evidence="2 3">
    <name type="scientific">Tahibacter harae</name>
    <dbReference type="NCBI Taxonomy" id="2963937"/>
    <lineage>
        <taxon>Bacteria</taxon>
        <taxon>Pseudomonadati</taxon>
        <taxon>Pseudomonadota</taxon>
        <taxon>Gammaproteobacteria</taxon>
        <taxon>Lysobacterales</taxon>
        <taxon>Rhodanobacteraceae</taxon>
        <taxon>Tahibacter</taxon>
    </lineage>
</organism>
<keyword evidence="1" id="KW-0812">Transmembrane</keyword>
<gene>
    <name evidence="2" type="ORF">NM961_08210</name>
</gene>
<feature type="transmembrane region" description="Helical" evidence="1">
    <location>
        <begin position="83"/>
        <end position="105"/>
    </location>
</feature>
<feature type="transmembrane region" description="Helical" evidence="1">
    <location>
        <begin position="43"/>
        <end position="63"/>
    </location>
</feature>
<accession>A0ABT1QR08</accession>
<proteinExistence type="predicted"/>
<keyword evidence="3" id="KW-1185">Reference proteome</keyword>
<evidence type="ECO:0000256" key="1">
    <source>
        <dbReference type="SAM" id="Phobius"/>
    </source>
</evidence>
<name>A0ABT1QR08_9GAMM</name>
<sequence length="117" mass="12737">MSIPRSLPAINLAALQSNIAIATFTQPTVAVQRPSATRAAVRFLARWALNSAALTLAVLVLALAAHRALLGLWLHEGLMPETILWFLVYLAALCVNVGFALTLTLNRMNRRGGRRHV</sequence>
<dbReference type="RefSeq" id="WP_255913573.1">
    <property type="nucleotide sequence ID" value="NZ_JANFQO010000006.1"/>
</dbReference>
<protein>
    <submittedName>
        <fullName evidence="2">Uncharacterized protein</fullName>
    </submittedName>
</protein>
<evidence type="ECO:0000313" key="3">
    <source>
        <dbReference type="Proteomes" id="UP001165498"/>
    </source>
</evidence>
<evidence type="ECO:0000313" key="2">
    <source>
        <dbReference type="EMBL" id="MCQ4164691.1"/>
    </source>
</evidence>
<dbReference type="Proteomes" id="UP001165498">
    <property type="component" value="Unassembled WGS sequence"/>
</dbReference>
<comment type="caution">
    <text evidence="2">The sequence shown here is derived from an EMBL/GenBank/DDBJ whole genome shotgun (WGS) entry which is preliminary data.</text>
</comment>
<keyword evidence="1" id="KW-1133">Transmembrane helix</keyword>
<dbReference type="EMBL" id="JANFQO010000006">
    <property type="protein sequence ID" value="MCQ4164691.1"/>
    <property type="molecule type" value="Genomic_DNA"/>
</dbReference>
<reference evidence="2" key="1">
    <citation type="submission" date="2022-07" db="EMBL/GenBank/DDBJ databases">
        <title>Tahibacter sp., a new gammaproteobacterium isolated from the silt sample collected at pig farm.</title>
        <authorList>
            <person name="Chen H."/>
        </authorList>
    </citation>
    <scope>NUCLEOTIDE SEQUENCE</scope>
    <source>
        <strain evidence="2">P2K</strain>
    </source>
</reference>
<keyword evidence="1" id="KW-0472">Membrane</keyword>